<evidence type="ECO:0000256" key="1">
    <source>
        <dbReference type="SAM" id="MobiDB-lite"/>
    </source>
</evidence>
<evidence type="ECO:0000313" key="3">
    <source>
        <dbReference type="EnsemblMetazoa" id="CJA35748.1"/>
    </source>
</evidence>
<proteinExistence type="predicted"/>
<dbReference type="EnsemblMetazoa" id="CJA35748.1">
    <property type="protein sequence ID" value="CJA35748.1"/>
    <property type="gene ID" value="WBGene00211595"/>
</dbReference>
<protein>
    <submittedName>
        <fullName evidence="3">Ski_Sno domain-containing protein</fullName>
    </submittedName>
</protein>
<feature type="compositionally biased region" description="Low complexity" evidence="1">
    <location>
        <begin position="38"/>
        <end position="54"/>
    </location>
</feature>
<organism evidence="3 4">
    <name type="scientific">Caenorhabditis japonica</name>
    <dbReference type="NCBI Taxonomy" id="281687"/>
    <lineage>
        <taxon>Eukaryota</taxon>
        <taxon>Metazoa</taxon>
        <taxon>Ecdysozoa</taxon>
        <taxon>Nematoda</taxon>
        <taxon>Chromadorea</taxon>
        <taxon>Rhabditida</taxon>
        <taxon>Rhabditina</taxon>
        <taxon>Rhabditomorpha</taxon>
        <taxon>Rhabditoidea</taxon>
        <taxon>Rhabditidae</taxon>
        <taxon>Peloderinae</taxon>
        <taxon>Caenorhabditis</taxon>
    </lineage>
</organism>
<feature type="region of interest" description="Disordered" evidence="1">
    <location>
        <begin position="33"/>
        <end position="54"/>
    </location>
</feature>
<dbReference type="AlphaFoldDB" id="A0A8R1IKI3"/>
<keyword evidence="4" id="KW-1185">Reference proteome</keyword>
<dbReference type="InterPro" id="IPR009061">
    <property type="entry name" value="DNA-bd_dom_put_sf"/>
</dbReference>
<sequence>MIFRKRFDSTDVKQHDILENGAAFSGIQVPSEFNQENSGASSESSLASSHSSSSSSLVSSAASVKIVQFRGHNVAAFDIDGKEMICLPQVCELV</sequence>
<dbReference type="InterPro" id="IPR003380">
    <property type="entry name" value="SKI/SNO/DAC"/>
</dbReference>
<feature type="domain" description="SKI/SNO/DAC" evidence="2">
    <location>
        <begin position="53"/>
        <end position="94"/>
    </location>
</feature>
<dbReference type="Proteomes" id="UP000005237">
    <property type="component" value="Unassembled WGS sequence"/>
</dbReference>
<dbReference type="Pfam" id="PF02437">
    <property type="entry name" value="Ski_Sno_DHD"/>
    <property type="match status" value="1"/>
</dbReference>
<accession>A0A8R1IKI3</accession>
<evidence type="ECO:0000259" key="2">
    <source>
        <dbReference type="Pfam" id="PF02437"/>
    </source>
</evidence>
<dbReference type="Gene3D" id="3.10.260.20">
    <property type="entry name" value="Ski"/>
    <property type="match status" value="1"/>
</dbReference>
<dbReference type="SUPFAM" id="SSF46955">
    <property type="entry name" value="Putative DNA-binding domain"/>
    <property type="match status" value="1"/>
</dbReference>
<reference evidence="3" key="2">
    <citation type="submission" date="2022-06" db="UniProtKB">
        <authorList>
            <consortium name="EnsemblMetazoa"/>
        </authorList>
    </citation>
    <scope>IDENTIFICATION</scope>
    <source>
        <strain evidence="3">DF5081</strain>
    </source>
</reference>
<evidence type="ECO:0000313" key="4">
    <source>
        <dbReference type="Proteomes" id="UP000005237"/>
    </source>
</evidence>
<name>A0A8R1IKI3_CAEJA</name>
<dbReference type="InterPro" id="IPR037000">
    <property type="entry name" value="Ski_DNA-bd_sf"/>
</dbReference>
<reference evidence="4" key="1">
    <citation type="submission" date="2010-08" db="EMBL/GenBank/DDBJ databases">
        <authorList>
            <consortium name="Caenorhabditis japonica Sequencing Consortium"/>
            <person name="Wilson R.K."/>
        </authorList>
    </citation>
    <scope>NUCLEOTIDE SEQUENCE [LARGE SCALE GENOMIC DNA]</scope>
    <source>
        <strain evidence="4">DF5081</strain>
    </source>
</reference>